<keyword evidence="1" id="KW-0732">Signal</keyword>
<dbReference type="PROSITE" id="PS51257">
    <property type="entry name" value="PROKAR_LIPOPROTEIN"/>
    <property type="match status" value="1"/>
</dbReference>
<dbReference type="Proteomes" id="UP000467148">
    <property type="component" value="Chromosome"/>
</dbReference>
<protein>
    <submittedName>
        <fullName evidence="2">Uncharacterized protein</fullName>
    </submittedName>
</protein>
<keyword evidence="3" id="KW-1185">Reference proteome</keyword>
<organism evidence="2 3">
    <name type="scientific">Mycolicibacterium helvum</name>
    <dbReference type="NCBI Taxonomy" id="1534349"/>
    <lineage>
        <taxon>Bacteria</taxon>
        <taxon>Bacillati</taxon>
        <taxon>Actinomycetota</taxon>
        <taxon>Actinomycetes</taxon>
        <taxon>Mycobacteriales</taxon>
        <taxon>Mycobacteriaceae</taxon>
        <taxon>Mycolicibacterium</taxon>
    </lineage>
</organism>
<reference evidence="2 3" key="1">
    <citation type="journal article" date="2019" name="Emerg. Microbes Infect.">
        <title>Comprehensive subspecies identification of 175 nontuberculous mycobacteria species based on 7547 genomic profiles.</title>
        <authorList>
            <person name="Matsumoto Y."/>
            <person name="Kinjo T."/>
            <person name="Motooka D."/>
            <person name="Nabeya D."/>
            <person name="Jung N."/>
            <person name="Uechi K."/>
            <person name="Horii T."/>
            <person name="Iida T."/>
            <person name="Fujita J."/>
            <person name="Nakamura S."/>
        </authorList>
    </citation>
    <scope>NUCLEOTIDE SEQUENCE [LARGE SCALE GENOMIC DNA]</scope>
    <source>
        <strain evidence="2 3">JCM 30396</strain>
    </source>
</reference>
<proteinExistence type="predicted"/>
<evidence type="ECO:0000313" key="2">
    <source>
        <dbReference type="EMBL" id="BBY62347.1"/>
    </source>
</evidence>
<sequence length="83" mass="8651">MMTCLVRTLVGAVLMVGVMVAAPAATAQGCPPGHINNQYTGQCYLQGSAPTINGVPCVASNRGLCQSFTLNQQPPRRPYTSIG</sequence>
<dbReference type="AlphaFoldDB" id="A0A7I7SZ96"/>
<evidence type="ECO:0000313" key="3">
    <source>
        <dbReference type="Proteomes" id="UP000467148"/>
    </source>
</evidence>
<evidence type="ECO:0000256" key="1">
    <source>
        <dbReference type="SAM" id="SignalP"/>
    </source>
</evidence>
<dbReference type="EMBL" id="AP022596">
    <property type="protein sequence ID" value="BBY62347.1"/>
    <property type="molecule type" value="Genomic_DNA"/>
</dbReference>
<gene>
    <name evidence="2" type="ORF">MHEL_05900</name>
</gene>
<dbReference type="KEGG" id="mhev:MHEL_05900"/>
<dbReference type="RefSeq" id="WP_163746174.1">
    <property type="nucleotide sequence ID" value="NZ_AP022596.1"/>
</dbReference>
<accession>A0A7I7SZ96</accession>
<name>A0A7I7SZ96_9MYCO</name>
<feature type="chain" id="PRO_5039422329" evidence="1">
    <location>
        <begin position="28"/>
        <end position="83"/>
    </location>
</feature>
<feature type="signal peptide" evidence="1">
    <location>
        <begin position="1"/>
        <end position="27"/>
    </location>
</feature>